<dbReference type="EMBL" id="BAABGJ010000027">
    <property type="protein sequence ID" value="GAA4344549.1"/>
    <property type="molecule type" value="Genomic_DNA"/>
</dbReference>
<dbReference type="InterPro" id="IPR029060">
    <property type="entry name" value="PIN-like_dom_sf"/>
</dbReference>
<dbReference type="Pfam" id="PF01850">
    <property type="entry name" value="PIN"/>
    <property type="match status" value="1"/>
</dbReference>
<evidence type="ECO:0000313" key="4">
    <source>
        <dbReference type="Proteomes" id="UP001500975"/>
    </source>
</evidence>
<dbReference type="SUPFAM" id="SSF88723">
    <property type="entry name" value="PIN domain-like"/>
    <property type="match status" value="1"/>
</dbReference>
<sequence>MKPIVIDASAAAAWIMPDEVSDAALRLYAEATEPNETFHAPALWVWETGNLLLMGRARGRVDDAQVEQAQALLAATHISFDPVPSLHRRAQIGRMAQAHGLTFYDASYLELVLRLNGQLASLDKKLVAAARACGIVCLSF</sequence>
<dbReference type="Proteomes" id="UP001500975">
    <property type="component" value="Unassembled WGS sequence"/>
</dbReference>
<evidence type="ECO:0000256" key="1">
    <source>
        <dbReference type="ARBA" id="ARBA00022842"/>
    </source>
</evidence>
<keyword evidence="4" id="KW-1185">Reference proteome</keyword>
<evidence type="ECO:0000259" key="2">
    <source>
        <dbReference type="Pfam" id="PF01850"/>
    </source>
</evidence>
<organism evidence="3 4">
    <name type="scientific">Variovorax defluvii</name>
    <dbReference type="NCBI Taxonomy" id="913761"/>
    <lineage>
        <taxon>Bacteria</taxon>
        <taxon>Pseudomonadati</taxon>
        <taxon>Pseudomonadota</taxon>
        <taxon>Betaproteobacteria</taxon>
        <taxon>Burkholderiales</taxon>
        <taxon>Comamonadaceae</taxon>
        <taxon>Variovorax</taxon>
    </lineage>
</organism>
<feature type="domain" description="PIN" evidence="2">
    <location>
        <begin position="4"/>
        <end position="130"/>
    </location>
</feature>
<reference evidence="4" key="1">
    <citation type="journal article" date="2019" name="Int. J. Syst. Evol. Microbiol.">
        <title>The Global Catalogue of Microorganisms (GCM) 10K type strain sequencing project: providing services to taxonomists for standard genome sequencing and annotation.</title>
        <authorList>
            <consortium name="The Broad Institute Genomics Platform"/>
            <consortium name="The Broad Institute Genome Sequencing Center for Infectious Disease"/>
            <person name="Wu L."/>
            <person name="Ma J."/>
        </authorList>
    </citation>
    <scope>NUCLEOTIDE SEQUENCE [LARGE SCALE GENOMIC DNA]</scope>
    <source>
        <strain evidence="4">JCM 17804</strain>
    </source>
</reference>
<protein>
    <submittedName>
        <fullName evidence="3">Type II toxin-antitoxin system VapC family toxin</fullName>
    </submittedName>
</protein>
<dbReference type="InterPro" id="IPR044153">
    <property type="entry name" value="PIN_Pae0151-like"/>
</dbReference>
<comment type="caution">
    <text evidence="3">The sequence shown here is derived from an EMBL/GenBank/DDBJ whole genome shotgun (WGS) entry which is preliminary data.</text>
</comment>
<keyword evidence="1" id="KW-0460">Magnesium</keyword>
<dbReference type="PANTHER" id="PTHR35901:SF1">
    <property type="entry name" value="EXONUCLEASE VAPC9"/>
    <property type="match status" value="1"/>
</dbReference>
<dbReference type="Gene3D" id="3.40.50.1010">
    <property type="entry name" value="5'-nuclease"/>
    <property type="match status" value="1"/>
</dbReference>
<accession>A0ABP8HU62</accession>
<dbReference type="CDD" id="cd09873">
    <property type="entry name" value="PIN_Pae0151-like"/>
    <property type="match status" value="1"/>
</dbReference>
<proteinExistence type="predicted"/>
<dbReference type="InterPro" id="IPR051619">
    <property type="entry name" value="TypeII_TA_RNase_PINc/VapC"/>
</dbReference>
<name>A0ABP8HU62_9BURK</name>
<dbReference type="RefSeq" id="WP_345538566.1">
    <property type="nucleotide sequence ID" value="NZ_BAABGJ010000027.1"/>
</dbReference>
<dbReference type="PANTHER" id="PTHR35901">
    <property type="entry name" value="RIBONUCLEASE VAPC3"/>
    <property type="match status" value="1"/>
</dbReference>
<gene>
    <name evidence="3" type="ORF">GCM10023165_27820</name>
</gene>
<evidence type="ECO:0000313" key="3">
    <source>
        <dbReference type="EMBL" id="GAA4344549.1"/>
    </source>
</evidence>
<dbReference type="InterPro" id="IPR002716">
    <property type="entry name" value="PIN_dom"/>
</dbReference>